<dbReference type="PANTHER" id="PTHR23245:SF41">
    <property type="entry name" value="TRNA(PHE) (4-DEMETHYLWYOSINE(37)-C(7)) AMINOCARBOXYPROPYLTRANSFERASE"/>
    <property type="match status" value="1"/>
</dbReference>
<evidence type="ECO:0000256" key="6">
    <source>
        <dbReference type="ARBA" id="ARBA00022691"/>
    </source>
</evidence>
<evidence type="ECO:0000313" key="15">
    <source>
        <dbReference type="Proteomes" id="UP000186851"/>
    </source>
</evidence>
<evidence type="ECO:0000256" key="8">
    <source>
        <dbReference type="ARBA" id="ARBA00029736"/>
    </source>
</evidence>
<name>A0AAF0D2U9_ODILC</name>
<dbReference type="FunFam" id="3.40.50.150:FF:000131">
    <property type="entry name" value="tRNA wybutosine-synthesizing protein 2/3/4"/>
    <property type="match status" value="1"/>
</dbReference>
<dbReference type="EC" id="2.1.1.228" evidence="2"/>
<evidence type="ECO:0000256" key="10">
    <source>
        <dbReference type="ARBA" id="ARBA00047783"/>
    </source>
</evidence>
<dbReference type="GO" id="GO:0005737">
    <property type="term" value="C:cytoplasm"/>
    <property type="evidence" value="ECO:0007669"/>
    <property type="project" value="UniProtKB-SubCell"/>
</dbReference>
<evidence type="ECO:0000256" key="11">
    <source>
        <dbReference type="ARBA" id="ARBA00055873"/>
    </source>
</evidence>
<evidence type="ECO:0000256" key="4">
    <source>
        <dbReference type="ARBA" id="ARBA00022603"/>
    </source>
</evidence>
<organism evidence="14 15">
    <name type="scientific">Odinarchaeota yellowstonii (strain LCB_4)</name>
    <dbReference type="NCBI Taxonomy" id="1841599"/>
    <lineage>
        <taxon>Archaea</taxon>
        <taxon>Promethearchaeati</taxon>
        <taxon>Candidatus Odinarchaeota</taxon>
        <taxon>Candidatus Odinarchaeia</taxon>
        <taxon>Candidatus Odinarchaeales</taxon>
        <taxon>Candidatus Odinarchaeaceae</taxon>
        <taxon>Candidatus Odinarchaeum</taxon>
    </lineage>
</organism>
<proteinExistence type="predicted"/>
<dbReference type="Gene3D" id="3.40.50.150">
    <property type="entry name" value="Vaccinia Virus protein VP39"/>
    <property type="match status" value="1"/>
</dbReference>
<dbReference type="AlphaFoldDB" id="A0AAF0D2U9"/>
<keyword evidence="4 14" id="KW-0489">Methyltransferase</keyword>
<dbReference type="KEGG" id="oyw:OdinLCB4_001725"/>
<dbReference type="FunFam" id="3.30.300.110:FF:000001">
    <property type="entry name" value="tRNA (guanine(37)-N1)-methyltransferase"/>
    <property type="match status" value="1"/>
</dbReference>
<dbReference type="InterPro" id="IPR056743">
    <property type="entry name" value="TRM5-TYW2-like_MTfase"/>
</dbReference>
<comment type="catalytic activity">
    <reaction evidence="10">
        <text>guanosine(37) in tRNA + S-adenosyl-L-methionine = N(1)-methylguanosine(37) in tRNA + S-adenosyl-L-homocysteine + H(+)</text>
        <dbReference type="Rhea" id="RHEA:36899"/>
        <dbReference type="Rhea" id="RHEA-COMP:10145"/>
        <dbReference type="Rhea" id="RHEA-COMP:10147"/>
        <dbReference type="ChEBI" id="CHEBI:15378"/>
        <dbReference type="ChEBI" id="CHEBI:57856"/>
        <dbReference type="ChEBI" id="CHEBI:59789"/>
        <dbReference type="ChEBI" id="CHEBI:73542"/>
        <dbReference type="ChEBI" id="CHEBI:74269"/>
        <dbReference type="EC" id="2.1.1.228"/>
    </reaction>
</comment>
<dbReference type="GO" id="GO:0052906">
    <property type="term" value="F:tRNA (guanine(37)-N1)-methyltransferase activity"/>
    <property type="evidence" value="ECO:0007669"/>
    <property type="project" value="UniProtKB-EC"/>
</dbReference>
<comment type="function">
    <text evidence="11">Specifically methylates the N1 position of guanosine-37 in various tRNAs.</text>
</comment>
<dbReference type="PANTHER" id="PTHR23245">
    <property type="entry name" value="TRNA METHYLTRANSFERASE"/>
    <property type="match status" value="1"/>
</dbReference>
<evidence type="ECO:0000256" key="12">
    <source>
        <dbReference type="ARBA" id="ARBA00070452"/>
    </source>
</evidence>
<keyword evidence="7" id="KW-0819">tRNA processing</keyword>
<reference evidence="14" key="2">
    <citation type="journal article" date="2022" name="Nat. Microbiol.">
        <title>A closed Candidatus Odinarchaeum chromosome exposes Asgard archaeal viruses.</title>
        <authorList>
            <person name="Tamarit D."/>
            <person name="Caceres E.F."/>
            <person name="Krupovic M."/>
            <person name="Nijland R."/>
            <person name="Eme L."/>
            <person name="Robinson N.P."/>
            <person name="Ettema T.J.G."/>
        </authorList>
    </citation>
    <scope>NUCLEOTIDE SEQUENCE</scope>
    <source>
        <strain evidence="14">LCB_4</strain>
    </source>
</reference>
<comment type="subcellular location">
    <subcellularLocation>
        <location evidence="1">Cytoplasm</location>
    </subcellularLocation>
</comment>
<evidence type="ECO:0000256" key="7">
    <source>
        <dbReference type="ARBA" id="ARBA00022694"/>
    </source>
</evidence>
<dbReference type="SUPFAM" id="SSF53335">
    <property type="entry name" value="S-adenosyl-L-methionine-dependent methyltransferases"/>
    <property type="match status" value="1"/>
</dbReference>
<sequence length="280" mass="31619">MTRIFSILKERLADQIPGSVINLLPRGYQKIGDIIILSLKPELIPYREIIASELIKLTPRTRMVMLKKSGVTGEFRKPNLEVILGEGGTETVHFENNCIFKLDVTNIMFSKGNISERRRIAKLVREGETVVDMFAGIGYFSINIAVHAKPKKIIAIELNPLAYKYLLENIRLNKVEHLIEPIHGDAGIVCTQLTNLADRVIMGLLPSPRNYVKPALNILRRPGVIHYEGVCESGSRFETLLKEFITAAELSEKEVKLIGSRRVKSFGPRKEHVRLDIQVN</sequence>
<evidence type="ECO:0000259" key="13">
    <source>
        <dbReference type="PROSITE" id="PS51684"/>
    </source>
</evidence>
<dbReference type="Pfam" id="PF02475">
    <property type="entry name" value="TRM5-TYW2_MTfase"/>
    <property type="match status" value="1"/>
</dbReference>
<gene>
    <name evidence="14" type="ORF">OdinLCB4_001725</name>
</gene>
<dbReference type="GO" id="GO:0030488">
    <property type="term" value="P:tRNA methylation"/>
    <property type="evidence" value="ECO:0007669"/>
    <property type="project" value="TreeGrafter"/>
</dbReference>
<keyword evidence="5" id="KW-0808">Transferase</keyword>
<protein>
    <recommendedName>
        <fullName evidence="12">tRNA (guanine(37)-N(1))-methyltransferase Trm5b</fullName>
        <ecNumber evidence="2">2.1.1.228</ecNumber>
    </recommendedName>
    <alternativeName>
        <fullName evidence="8">M1G-methyltransferase</fullName>
    </alternativeName>
    <alternativeName>
        <fullName evidence="9">tRNA [GM37] methyltransferase</fullName>
    </alternativeName>
</protein>
<evidence type="ECO:0000313" key="14">
    <source>
        <dbReference type="EMBL" id="WEU40672.1"/>
    </source>
</evidence>
<dbReference type="InterPro" id="IPR029063">
    <property type="entry name" value="SAM-dependent_MTases_sf"/>
</dbReference>
<evidence type="ECO:0000256" key="9">
    <source>
        <dbReference type="ARBA" id="ARBA00033392"/>
    </source>
</evidence>
<evidence type="ECO:0000256" key="3">
    <source>
        <dbReference type="ARBA" id="ARBA00022490"/>
    </source>
</evidence>
<feature type="domain" description="SAM-dependent methyltransferase TRM5/TYW2-type" evidence="13">
    <location>
        <begin position="28"/>
        <end position="280"/>
    </location>
</feature>
<dbReference type="InterPro" id="IPR030382">
    <property type="entry name" value="MeTrfase_TRM5/TYW2"/>
</dbReference>
<keyword evidence="3" id="KW-0963">Cytoplasm</keyword>
<reference evidence="14" key="1">
    <citation type="journal article" date="2017" name="Nature">
        <title>Asgard archaea illuminate the origin of eukaryotic cellular complexity.</title>
        <authorList>
            <person name="Zaremba-Niedzwiedzka K."/>
            <person name="Caceres E.F."/>
            <person name="Saw J.H."/>
            <person name="Backstrom D."/>
            <person name="Juzokaite L."/>
            <person name="Vancaester E."/>
            <person name="Seitz K.W."/>
            <person name="Anantharaman K."/>
            <person name="Starnawski P."/>
            <person name="Kjeldsen K.U."/>
            <person name="Scott M.B."/>
            <person name="Nunoura T."/>
            <person name="Banfield J.F."/>
            <person name="Schramm A."/>
            <person name="Baker B.J."/>
            <person name="Spang A."/>
            <person name="Ettema T.J.G."/>
        </authorList>
    </citation>
    <scope>NUCLEOTIDE SEQUENCE</scope>
    <source>
        <strain evidence="14">LCB_4</strain>
    </source>
</reference>
<dbReference type="InterPro" id="IPR056744">
    <property type="entry name" value="TRM5/TYW2-like_N"/>
</dbReference>
<dbReference type="PROSITE" id="PS51684">
    <property type="entry name" value="SAM_MT_TRM5_TYW2"/>
    <property type="match status" value="1"/>
</dbReference>
<keyword evidence="6" id="KW-0949">S-adenosyl-L-methionine</keyword>
<dbReference type="Proteomes" id="UP000186851">
    <property type="component" value="Chromosome"/>
</dbReference>
<dbReference type="Gene3D" id="3.30.300.110">
    <property type="entry name" value="Met-10+ protein-like domains"/>
    <property type="match status" value="1"/>
</dbReference>
<evidence type="ECO:0000256" key="5">
    <source>
        <dbReference type="ARBA" id="ARBA00022679"/>
    </source>
</evidence>
<evidence type="ECO:0000256" key="2">
    <source>
        <dbReference type="ARBA" id="ARBA00012807"/>
    </source>
</evidence>
<accession>A0AAF0D2U9</accession>
<evidence type="ECO:0000256" key="1">
    <source>
        <dbReference type="ARBA" id="ARBA00004496"/>
    </source>
</evidence>
<dbReference type="EMBL" id="CP091871">
    <property type="protein sequence ID" value="WEU40672.1"/>
    <property type="molecule type" value="Genomic_DNA"/>
</dbReference>
<dbReference type="Pfam" id="PF25133">
    <property type="entry name" value="TYW2_N_2"/>
    <property type="match status" value="1"/>
</dbReference>